<evidence type="ECO:0000313" key="3">
    <source>
        <dbReference type="Proteomes" id="UP000571817"/>
    </source>
</evidence>
<dbReference type="AlphaFoldDB" id="A0A853DIP3"/>
<evidence type="ECO:0000256" key="1">
    <source>
        <dbReference type="SAM" id="MobiDB-lite"/>
    </source>
</evidence>
<gene>
    <name evidence="2" type="ORF">HNR15_002866</name>
</gene>
<dbReference type="EMBL" id="JACCFW010000001">
    <property type="protein sequence ID" value="NYJ75903.1"/>
    <property type="molecule type" value="Genomic_DNA"/>
</dbReference>
<proteinExistence type="predicted"/>
<feature type="region of interest" description="Disordered" evidence="1">
    <location>
        <begin position="63"/>
        <end position="89"/>
    </location>
</feature>
<dbReference type="RefSeq" id="WP_179482915.1">
    <property type="nucleotide sequence ID" value="NZ_JACCFW010000001.1"/>
</dbReference>
<protein>
    <submittedName>
        <fullName evidence="2">Uncharacterized protein</fullName>
    </submittedName>
</protein>
<accession>A0A853DIP3</accession>
<dbReference type="Proteomes" id="UP000571817">
    <property type="component" value="Unassembled WGS sequence"/>
</dbReference>
<evidence type="ECO:0000313" key="2">
    <source>
        <dbReference type="EMBL" id="NYJ75903.1"/>
    </source>
</evidence>
<comment type="caution">
    <text evidence="2">The sequence shown here is derived from an EMBL/GenBank/DDBJ whole genome shotgun (WGS) entry which is preliminary data.</text>
</comment>
<reference evidence="2 3" key="1">
    <citation type="submission" date="2020-07" db="EMBL/GenBank/DDBJ databases">
        <title>Sequencing the genomes of 1000 actinobacteria strains.</title>
        <authorList>
            <person name="Klenk H.-P."/>
        </authorList>
    </citation>
    <scope>NUCLEOTIDE SEQUENCE [LARGE SCALE GENOMIC DNA]</scope>
    <source>
        <strain evidence="2 3">DSM 29531</strain>
    </source>
</reference>
<organism evidence="2 3">
    <name type="scientific">Allobranchiibius huperziae</name>
    <dbReference type="NCBI Taxonomy" id="1874116"/>
    <lineage>
        <taxon>Bacteria</taxon>
        <taxon>Bacillati</taxon>
        <taxon>Actinomycetota</taxon>
        <taxon>Actinomycetes</taxon>
        <taxon>Micrococcales</taxon>
        <taxon>Dermacoccaceae</taxon>
        <taxon>Allobranchiibius</taxon>
    </lineage>
</organism>
<keyword evidence="3" id="KW-1185">Reference proteome</keyword>
<name>A0A853DIP3_9MICO</name>
<sequence length="416" mass="46816">MGTGDELGDDVWGVDPWGRHEPAADRTVAWLTAHGWTRLEPAPLYHLMPAVWPGHLRTWVPSETDGDSWPDQDRSGWAQSAGAPPPPANRTWLLQSPWPSVSVERALRLIFDQLDDRLGPDEIPAMATAGRRVLRWDEATALAAIAPRERGLIGQWSERAGDADRAGLDPDVVDRLIDLGYPPADCDRVQVDTGWTAAEVAEWSEQTDRTGDELIDFIRRWRTLRLPEDPELAAEWSEEPMEQLRAILDAGFTPEDAPQVRDVGLSRARVWRDAGFDAQDTFDLLSMDPDLLPEEARTFEDPAIAEQGRWWIYYGFSADEALRWSGVGLSPTRARLWRAHAHTPDEVHVDPERWLSTVPPELRPTTEHFAVMWVDGGEYTMDGWDEIADPPATRGRFARRARGDTDPLLWSGFTSG</sequence>